<accession>A0A2M7Q5M1</accession>
<dbReference type="Proteomes" id="UP000230732">
    <property type="component" value="Unassembled WGS sequence"/>
</dbReference>
<feature type="transmembrane region" description="Helical" evidence="6">
    <location>
        <begin position="12"/>
        <end position="36"/>
    </location>
</feature>
<dbReference type="NCBIfam" id="TIGR02532">
    <property type="entry name" value="IV_pilin_GFxxxE"/>
    <property type="match status" value="1"/>
</dbReference>
<keyword evidence="3 6" id="KW-0812">Transmembrane</keyword>
<dbReference type="AlphaFoldDB" id="A0A2M7Q5M1"/>
<evidence type="ECO:0008006" key="9">
    <source>
        <dbReference type="Google" id="ProtNLM"/>
    </source>
</evidence>
<comment type="subcellular location">
    <subcellularLocation>
        <location evidence="1">Membrane</location>
        <topology evidence="1">Single-pass membrane protein</topology>
    </subcellularLocation>
</comment>
<keyword evidence="2" id="KW-0488">Methylation</keyword>
<reference evidence="8" key="1">
    <citation type="submission" date="2017-09" db="EMBL/GenBank/DDBJ databases">
        <title>Depth-based differentiation of microbial function through sediment-hosted aquifers and enrichment of novel symbionts in the deep terrestrial subsurface.</title>
        <authorList>
            <person name="Probst A.J."/>
            <person name="Ladd B."/>
            <person name="Jarett J.K."/>
            <person name="Geller-Mcgrath D.E."/>
            <person name="Sieber C.M.K."/>
            <person name="Emerson J.B."/>
            <person name="Anantharaman K."/>
            <person name="Thomas B.C."/>
            <person name="Malmstrom R."/>
            <person name="Stieglmeier M."/>
            <person name="Klingl A."/>
            <person name="Woyke T."/>
            <person name="Ryan C.M."/>
            <person name="Banfield J.F."/>
        </authorList>
    </citation>
    <scope>NUCLEOTIDE SEQUENCE [LARGE SCALE GENOMIC DNA]</scope>
</reference>
<dbReference type="Pfam" id="PF07963">
    <property type="entry name" value="N_methyl"/>
    <property type="match status" value="1"/>
</dbReference>
<dbReference type="PANTHER" id="PTHR30093">
    <property type="entry name" value="GENERAL SECRETION PATHWAY PROTEIN G"/>
    <property type="match status" value="1"/>
</dbReference>
<evidence type="ECO:0000256" key="2">
    <source>
        <dbReference type="ARBA" id="ARBA00022481"/>
    </source>
</evidence>
<organism evidence="7 8">
    <name type="scientific">Candidatus Yonathbacteria bacterium CG_4_10_14_0_8_um_filter_43_17</name>
    <dbReference type="NCBI Taxonomy" id="1975099"/>
    <lineage>
        <taxon>Bacteria</taxon>
        <taxon>Candidatus Yonathiibacteriota</taxon>
    </lineage>
</organism>
<comment type="caution">
    <text evidence="7">The sequence shown here is derived from an EMBL/GenBank/DDBJ whole genome shotgun (WGS) entry which is preliminary data.</text>
</comment>
<sequence>MSYKTPNKGFTLIELLVVIAIIGILSSVVLASLNSAREKARDSRRKADIKQLEIALELNYDKHGAYTQPENMCNDTSYGGLGACGNAGGSGDWDANSDLRDLITDGFMSVLPKDPLNNSTYKYTYEPWNAGQSGYTTGGQAYDLCATLEAGGTFCINKR</sequence>
<keyword evidence="5 6" id="KW-0472">Membrane</keyword>
<protein>
    <recommendedName>
        <fullName evidence="9">Type II secretion system protein GspG C-terminal domain-containing protein</fullName>
    </recommendedName>
</protein>
<evidence type="ECO:0000313" key="7">
    <source>
        <dbReference type="EMBL" id="PIY58728.1"/>
    </source>
</evidence>
<evidence type="ECO:0000256" key="3">
    <source>
        <dbReference type="ARBA" id="ARBA00022692"/>
    </source>
</evidence>
<evidence type="ECO:0000256" key="1">
    <source>
        <dbReference type="ARBA" id="ARBA00004167"/>
    </source>
</evidence>
<evidence type="ECO:0000256" key="5">
    <source>
        <dbReference type="ARBA" id="ARBA00023136"/>
    </source>
</evidence>
<dbReference type="PROSITE" id="PS00409">
    <property type="entry name" value="PROKAR_NTER_METHYL"/>
    <property type="match status" value="1"/>
</dbReference>
<dbReference type="PANTHER" id="PTHR30093:SF44">
    <property type="entry name" value="TYPE II SECRETION SYSTEM CORE PROTEIN G"/>
    <property type="match status" value="1"/>
</dbReference>
<gene>
    <name evidence="7" type="ORF">COY98_00470</name>
</gene>
<dbReference type="InterPro" id="IPR045584">
    <property type="entry name" value="Pilin-like"/>
</dbReference>
<name>A0A2M7Q5M1_9BACT</name>
<dbReference type="GO" id="GO:0015627">
    <property type="term" value="C:type II protein secretion system complex"/>
    <property type="evidence" value="ECO:0007669"/>
    <property type="project" value="InterPro"/>
</dbReference>
<dbReference type="InterPro" id="IPR000983">
    <property type="entry name" value="Bac_GSPG_pilin"/>
</dbReference>
<dbReference type="Gene3D" id="3.30.700.10">
    <property type="entry name" value="Glycoprotein, Type 4 Pilin"/>
    <property type="match status" value="1"/>
</dbReference>
<dbReference type="GO" id="GO:0015628">
    <property type="term" value="P:protein secretion by the type II secretion system"/>
    <property type="evidence" value="ECO:0007669"/>
    <property type="project" value="InterPro"/>
</dbReference>
<dbReference type="EMBL" id="PFKX01000014">
    <property type="protein sequence ID" value="PIY58728.1"/>
    <property type="molecule type" value="Genomic_DNA"/>
</dbReference>
<dbReference type="GO" id="GO:0016020">
    <property type="term" value="C:membrane"/>
    <property type="evidence" value="ECO:0007669"/>
    <property type="project" value="UniProtKB-SubCell"/>
</dbReference>
<dbReference type="InterPro" id="IPR012902">
    <property type="entry name" value="N_methyl_site"/>
</dbReference>
<evidence type="ECO:0000256" key="6">
    <source>
        <dbReference type="SAM" id="Phobius"/>
    </source>
</evidence>
<dbReference type="PRINTS" id="PR00813">
    <property type="entry name" value="BCTERIALGSPG"/>
</dbReference>
<evidence type="ECO:0000313" key="8">
    <source>
        <dbReference type="Proteomes" id="UP000230732"/>
    </source>
</evidence>
<proteinExistence type="predicted"/>
<keyword evidence="4 6" id="KW-1133">Transmembrane helix</keyword>
<dbReference type="SUPFAM" id="SSF54523">
    <property type="entry name" value="Pili subunits"/>
    <property type="match status" value="1"/>
</dbReference>
<evidence type="ECO:0000256" key="4">
    <source>
        <dbReference type="ARBA" id="ARBA00022989"/>
    </source>
</evidence>